<evidence type="ECO:0000313" key="1">
    <source>
        <dbReference type="EMBL" id="KAI4463715.1"/>
    </source>
</evidence>
<sequence length="255" mass="30331">MNNSNELAVTRRKKVMSKDCNVEFNDGTSGTADDLLNMFICYDLQLVKYVDLSTRFDKCIDNIFGNIESENERKVANGHVILTFKDCVAICCYVSPNIAITNYKEEVNAIICHLRTKETVIMGDLNSKSPQWSSPTTDEAWWQSWRRTWWFIIHKYIYFEIKDVRARKTGNMAKYRVDWEAYKDTIELTGKYVNHETCSQLIRQAYRNSRQRAIRSKRDPYWWTEEIEIKREECTRSKRRLTRLNKKKKPMNTMN</sequence>
<reference evidence="1" key="1">
    <citation type="submission" date="2022-04" db="EMBL/GenBank/DDBJ databases">
        <title>Chromosome-scale genome assembly of Holotrichia oblita Faldermann.</title>
        <authorList>
            <person name="Rongchong L."/>
        </authorList>
    </citation>
    <scope>NUCLEOTIDE SEQUENCE</scope>
    <source>
        <strain evidence="1">81SQS9</strain>
    </source>
</reference>
<keyword evidence="1" id="KW-0540">Nuclease</keyword>
<keyword evidence="2" id="KW-1185">Reference proteome</keyword>
<evidence type="ECO:0000313" key="2">
    <source>
        <dbReference type="Proteomes" id="UP001056778"/>
    </source>
</evidence>
<protein>
    <submittedName>
        <fullName evidence="1">Endonuclease/exonuclease/phosphatase superfamily</fullName>
    </submittedName>
</protein>
<keyword evidence="1" id="KW-0255">Endonuclease</keyword>
<dbReference type="EMBL" id="CM043018">
    <property type="protein sequence ID" value="KAI4463715.1"/>
    <property type="molecule type" value="Genomic_DNA"/>
</dbReference>
<dbReference type="Proteomes" id="UP001056778">
    <property type="component" value="Chromosome 4"/>
</dbReference>
<comment type="caution">
    <text evidence="1">The sequence shown here is derived from an EMBL/GenBank/DDBJ whole genome shotgun (WGS) entry which is preliminary data.</text>
</comment>
<name>A0ACB9TA67_HOLOL</name>
<proteinExistence type="predicted"/>
<organism evidence="1 2">
    <name type="scientific">Holotrichia oblita</name>
    <name type="common">Chafer beetle</name>
    <dbReference type="NCBI Taxonomy" id="644536"/>
    <lineage>
        <taxon>Eukaryota</taxon>
        <taxon>Metazoa</taxon>
        <taxon>Ecdysozoa</taxon>
        <taxon>Arthropoda</taxon>
        <taxon>Hexapoda</taxon>
        <taxon>Insecta</taxon>
        <taxon>Pterygota</taxon>
        <taxon>Neoptera</taxon>
        <taxon>Endopterygota</taxon>
        <taxon>Coleoptera</taxon>
        <taxon>Polyphaga</taxon>
        <taxon>Scarabaeiformia</taxon>
        <taxon>Scarabaeidae</taxon>
        <taxon>Melolonthinae</taxon>
        <taxon>Holotrichia</taxon>
    </lineage>
</organism>
<gene>
    <name evidence="1" type="ORF">MML48_4g00019125</name>
</gene>
<accession>A0ACB9TA67</accession>
<keyword evidence="1" id="KW-0378">Hydrolase</keyword>